<feature type="transmembrane region" description="Helical" evidence="1">
    <location>
        <begin position="12"/>
        <end position="30"/>
    </location>
</feature>
<keyword evidence="5" id="KW-0808">Transferase</keyword>
<dbReference type="EMBL" id="SDDQ01000001">
    <property type="protein sequence ID" value="TCZ54916.1"/>
    <property type="molecule type" value="Genomic_DNA"/>
</dbReference>
<dbReference type="Proteomes" id="UP000441029">
    <property type="component" value="Unassembled WGS sequence"/>
</dbReference>
<keyword evidence="1" id="KW-1133">Transmembrane helix</keyword>
<dbReference type="EMBL" id="SDDB01000019">
    <property type="protein sequence ID" value="TCY38862.1"/>
    <property type="molecule type" value="Genomic_DNA"/>
</dbReference>
<evidence type="ECO:0000313" key="6">
    <source>
        <dbReference type="EMBL" id="TCY38862.1"/>
    </source>
</evidence>
<evidence type="ECO:0000313" key="7">
    <source>
        <dbReference type="EMBL" id="TCY80180.1"/>
    </source>
</evidence>
<feature type="domain" description="Acyltransferase 3" evidence="2">
    <location>
        <begin position="11"/>
        <end position="335"/>
    </location>
</feature>
<evidence type="ECO:0000313" key="5">
    <source>
        <dbReference type="EMBL" id="TCX03496.1"/>
    </source>
</evidence>
<dbReference type="Pfam" id="PF01757">
    <property type="entry name" value="Acyl_transf_3"/>
    <property type="match status" value="1"/>
</dbReference>
<keyword evidence="5" id="KW-0012">Acyltransferase</keyword>
<dbReference type="GO" id="GO:0016747">
    <property type="term" value="F:acyltransferase activity, transferring groups other than amino-acyl groups"/>
    <property type="evidence" value="ECO:0007669"/>
    <property type="project" value="InterPro"/>
</dbReference>
<dbReference type="EMBL" id="SDDI01000022">
    <property type="protein sequence ID" value="TCY80180.1"/>
    <property type="molecule type" value="Genomic_DNA"/>
</dbReference>
<evidence type="ECO:0000256" key="1">
    <source>
        <dbReference type="SAM" id="Phobius"/>
    </source>
</evidence>
<evidence type="ECO:0000313" key="3">
    <source>
        <dbReference type="EMBL" id="MRJ96970.1"/>
    </source>
</evidence>
<feature type="transmembrane region" description="Helical" evidence="1">
    <location>
        <begin position="254"/>
        <end position="270"/>
    </location>
</feature>
<feature type="transmembrane region" description="Helical" evidence="1">
    <location>
        <begin position="320"/>
        <end position="342"/>
    </location>
</feature>
<name>A0A483G2W4_KLEPN</name>
<accession>A0A483G2W4</accession>
<keyword evidence="1" id="KW-0472">Membrane</keyword>
<feature type="transmembrane region" description="Helical" evidence="1">
    <location>
        <begin position="122"/>
        <end position="149"/>
    </location>
</feature>
<dbReference type="InterPro" id="IPR002656">
    <property type="entry name" value="Acyl_transf_3_dom"/>
</dbReference>
<comment type="caution">
    <text evidence="5">The sequence shown here is derived from an EMBL/GenBank/DDBJ whole genome shotgun (WGS) entry which is preliminary data.</text>
</comment>
<dbReference type="InterPro" id="IPR050879">
    <property type="entry name" value="Acyltransferase_3"/>
</dbReference>
<reference evidence="3 9" key="2">
    <citation type="submission" date="2019-11" db="EMBL/GenBank/DDBJ databases">
        <title>Molecular typing, antibiotic resistance determination and virulence profiling for 36 multidrug-resistant clinical Klebsiella pneumoniae isolates using second- and third-generation sequencing.</title>
        <authorList>
            <person name="Shelenkov A."/>
            <person name="Mikhaylova Y."/>
            <person name="Yanushevich Y."/>
            <person name="Samoilov A."/>
            <person name="Petrova L."/>
            <person name="Fomina V."/>
            <person name="Gusarov V."/>
            <person name="Zamyatin M."/>
            <person name="Shagin D."/>
        </authorList>
    </citation>
    <scope>NUCLEOTIDE SEQUENCE [LARGE SCALE GENOMIC DNA]</scope>
    <source>
        <strain evidence="3 9">CriePir226</strain>
    </source>
</reference>
<dbReference type="PANTHER" id="PTHR23028">
    <property type="entry name" value="ACETYLTRANSFERASE"/>
    <property type="match status" value="1"/>
</dbReference>
<feature type="transmembrane region" description="Helical" evidence="1">
    <location>
        <begin position="82"/>
        <end position="102"/>
    </location>
</feature>
<evidence type="ECO:0000313" key="8">
    <source>
        <dbReference type="EMBL" id="TCZ54916.1"/>
    </source>
</evidence>
<dbReference type="EMBL" id="SDCB01000002">
    <property type="protein sequence ID" value="TCX03496.1"/>
    <property type="molecule type" value="Genomic_DNA"/>
</dbReference>
<feature type="transmembrane region" description="Helical" evidence="1">
    <location>
        <begin position="42"/>
        <end position="61"/>
    </location>
</feature>
<keyword evidence="1" id="KW-0812">Transmembrane</keyword>
<feature type="transmembrane region" description="Helical" evidence="1">
    <location>
        <begin position="203"/>
        <end position="224"/>
    </location>
</feature>
<evidence type="ECO:0000313" key="9">
    <source>
        <dbReference type="Proteomes" id="UP000441029"/>
    </source>
</evidence>
<sequence length="366" mass="41516">MSLKMKKEIIDSLTGIRGIAAIYVVIYHLFHHASDNNFINNGYLSVDLFFILSGFIITHAHRNDFFDVVTKKNYITFMLSRVMRIWPAYVFWLLFNIAIIALKGRPISFDQIVSNVLMIQNMGLSSSIIGTGWSLSVEFFAYFFFPFICIFTMSKNAYKSLYIFLLSVCVIMLVAFVRHSFIVGSQIKFSGPLDVMSFDGFGALLRGLSEFCMGVVGYKIYIYAKNTSLKYVNHLTYAITFILIASLLSSGMDVLFSASTFVLIPLLAMGNNKIVSFLSSQFSVFLGKISFSLYLCHIPLVFYIYSRAELLLSNIIGHELFLLVACGAISISACIFIAWVSYELIEKKLRIYINIKMFNSKRIAKI</sequence>
<protein>
    <submittedName>
        <fullName evidence="3 5">Acyltransferase</fullName>
    </submittedName>
</protein>
<feature type="transmembrane region" description="Helical" evidence="1">
    <location>
        <begin position="161"/>
        <end position="183"/>
    </location>
</feature>
<dbReference type="EMBL" id="WJVL01000008">
    <property type="protein sequence ID" value="MRJ96970.1"/>
    <property type="molecule type" value="Genomic_DNA"/>
</dbReference>
<gene>
    <name evidence="5" type="ORF">ETE82_04790</name>
    <name evidence="4" type="ORF">ETE95_16660</name>
    <name evidence="6" type="ORF">ETF04_13150</name>
    <name evidence="7" type="ORF">ETH49_18380</name>
    <name evidence="8" type="ORF">ETH65_01145</name>
    <name evidence="3" type="ORF">GJJ01_13485</name>
</gene>
<feature type="transmembrane region" description="Helical" evidence="1">
    <location>
        <begin position="231"/>
        <end position="248"/>
    </location>
</feature>
<feature type="transmembrane region" description="Helical" evidence="1">
    <location>
        <begin position="282"/>
        <end position="305"/>
    </location>
</feature>
<evidence type="ECO:0000259" key="2">
    <source>
        <dbReference type="Pfam" id="PF01757"/>
    </source>
</evidence>
<proteinExistence type="predicted"/>
<reference evidence="5" key="1">
    <citation type="submission" date="2019-01" db="EMBL/GenBank/DDBJ databases">
        <authorList>
            <person name="Lista F."/>
            <person name="Anselmo A."/>
        </authorList>
    </citation>
    <scope>NUCLEOTIDE SEQUENCE</scope>
    <source>
        <strain evidence="7">13R</strain>
        <strain evidence="6">20R</strain>
        <strain evidence="5">21S</strain>
        <strain evidence="4">25S</strain>
        <strain evidence="8">5R</strain>
    </source>
</reference>
<dbReference type="AlphaFoldDB" id="A0A483G2W4"/>
<dbReference type="EMBL" id="SDBX01000018">
    <property type="protein sequence ID" value="TCW72056.1"/>
    <property type="molecule type" value="Genomic_DNA"/>
</dbReference>
<organism evidence="5">
    <name type="scientific">Klebsiella pneumoniae</name>
    <dbReference type="NCBI Taxonomy" id="573"/>
    <lineage>
        <taxon>Bacteria</taxon>
        <taxon>Pseudomonadati</taxon>
        <taxon>Pseudomonadota</taxon>
        <taxon>Gammaproteobacteria</taxon>
        <taxon>Enterobacterales</taxon>
        <taxon>Enterobacteriaceae</taxon>
        <taxon>Klebsiella/Raoultella group</taxon>
        <taxon>Klebsiella</taxon>
        <taxon>Klebsiella pneumoniae complex</taxon>
    </lineage>
</organism>
<evidence type="ECO:0000313" key="4">
    <source>
        <dbReference type="EMBL" id="TCW72056.1"/>
    </source>
</evidence>